<sequence length="457" mass="50526">MSSSSNTPSPPAIGPIGASATNNSNGSSSPNSNSNSSPNNNNNNDIDAVDPPLIPALITLTSQIISIVLTTITVSSCVFLLLLSSLFLLPLSRPFHSRSVSNIHNLLLSSLSISLPSTPLHLTTNSSPLGNIGRNIVVCNYTSCRDVFLLLILTRYLVQSEVRILGSFQQKDTPTPENKYFTSEYYLQLLAYLLDIPLLSSTRIKMEDTLANVPEDVTLLLFPEGLSRPSPTLEKHYAQTSARKTFTNLGLPRTKGFNTLMSLTHESPITCSIYSLALCTSSPPLSRTFSLKSTLQSFKSLIRPSHNHEILVSIKSHTLAASTTHNFLDLTWSEMDRTYTKYLRGEIREYRTFDSRTYDTLSGLISLLRLSCALFLSPLICLVLFPVGYTVFIFNVSRELYRMYLLESSLPPNSDLVEDEGGRSVRTESNFTPYFPSTPFASPLSLGGWGRKDVKKE</sequence>
<dbReference type="Proteomes" id="UP001165160">
    <property type="component" value="Unassembled WGS sequence"/>
</dbReference>
<feature type="compositionally biased region" description="Low complexity" evidence="1">
    <location>
        <begin position="22"/>
        <end position="44"/>
    </location>
</feature>
<keyword evidence="2" id="KW-0812">Transmembrane</keyword>
<evidence type="ECO:0000256" key="2">
    <source>
        <dbReference type="SAM" id="Phobius"/>
    </source>
</evidence>
<feature type="region of interest" description="Disordered" evidence="1">
    <location>
        <begin position="1"/>
        <end position="46"/>
    </location>
</feature>
<proteinExistence type="predicted"/>
<name>A0A9W7BKZ3_9STRA</name>
<accession>A0A9W7BKZ3</accession>
<keyword evidence="2" id="KW-0472">Membrane</keyword>
<comment type="caution">
    <text evidence="3">The sequence shown here is derived from an EMBL/GenBank/DDBJ whole genome shotgun (WGS) entry which is preliminary data.</text>
</comment>
<keyword evidence="2" id="KW-1133">Transmembrane helix</keyword>
<evidence type="ECO:0000313" key="4">
    <source>
        <dbReference type="Proteomes" id="UP001165160"/>
    </source>
</evidence>
<organism evidence="3 4">
    <name type="scientific">Triparma verrucosa</name>
    <dbReference type="NCBI Taxonomy" id="1606542"/>
    <lineage>
        <taxon>Eukaryota</taxon>
        <taxon>Sar</taxon>
        <taxon>Stramenopiles</taxon>
        <taxon>Ochrophyta</taxon>
        <taxon>Bolidophyceae</taxon>
        <taxon>Parmales</taxon>
        <taxon>Triparmaceae</taxon>
        <taxon>Triparma</taxon>
    </lineage>
</organism>
<dbReference type="EMBL" id="BRXX01000088">
    <property type="protein sequence ID" value="GMH88959.1"/>
    <property type="molecule type" value="Genomic_DNA"/>
</dbReference>
<gene>
    <name evidence="3" type="ORF">TrVE_jg13722</name>
</gene>
<dbReference type="AlphaFoldDB" id="A0A9W7BKZ3"/>
<feature type="transmembrane region" description="Helical" evidence="2">
    <location>
        <begin position="64"/>
        <end position="89"/>
    </location>
</feature>
<protein>
    <submittedName>
        <fullName evidence="3">Uncharacterized protein</fullName>
    </submittedName>
</protein>
<evidence type="ECO:0000313" key="3">
    <source>
        <dbReference type="EMBL" id="GMH88959.1"/>
    </source>
</evidence>
<reference evidence="4" key="1">
    <citation type="journal article" date="2023" name="Commun. Biol.">
        <title>Genome analysis of Parmales, the sister group of diatoms, reveals the evolutionary specialization of diatoms from phago-mixotrophs to photoautotrophs.</title>
        <authorList>
            <person name="Ban H."/>
            <person name="Sato S."/>
            <person name="Yoshikawa S."/>
            <person name="Yamada K."/>
            <person name="Nakamura Y."/>
            <person name="Ichinomiya M."/>
            <person name="Sato N."/>
            <person name="Blanc-Mathieu R."/>
            <person name="Endo H."/>
            <person name="Kuwata A."/>
            <person name="Ogata H."/>
        </authorList>
    </citation>
    <scope>NUCLEOTIDE SEQUENCE [LARGE SCALE GENOMIC DNA]</scope>
    <source>
        <strain evidence="4">NIES 3699</strain>
    </source>
</reference>
<evidence type="ECO:0000256" key="1">
    <source>
        <dbReference type="SAM" id="MobiDB-lite"/>
    </source>
</evidence>
<feature type="region of interest" description="Disordered" evidence="1">
    <location>
        <begin position="416"/>
        <end position="457"/>
    </location>
</feature>
<feature type="transmembrane region" description="Helical" evidence="2">
    <location>
        <begin position="372"/>
        <end position="394"/>
    </location>
</feature>
<keyword evidence="4" id="KW-1185">Reference proteome</keyword>